<keyword evidence="2" id="KW-0732">Signal</keyword>
<evidence type="ECO:0000256" key="2">
    <source>
        <dbReference type="SAM" id="SignalP"/>
    </source>
</evidence>
<feature type="chain" id="PRO_5045086880" description="Collagen-like protein" evidence="2">
    <location>
        <begin position="22"/>
        <end position="576"/>
    </location>
</feature>
<dbReference type="Proteomes" id="UP000618931">
    <property type="component" value="Unassembled WGS sequence"/>
</dbReference>
<accession>A0ABS0HZY8</accession>
<keyword evidence="4" id="KW-1185">Reference proteome</keyword>
<proteinExistence type="predicted"/>
<protein>
    <recommendedName>
        <fullName evidence="5">Collagen-like protein</fullName>
    </recommendedName>
</protein>
<evidence type="ECO:0000313" key="4">
    <source>
        <dbReference type="Proteomes" id="UP000618931"/>
    </source>
</evidence>
<organism evidence="3 4">
    <name type="scientific">Hymenobacter ruricola</name>
    <dbReference type="NCBI Taxonomy" id="2791023"/>
    <lineage>
        <taxon>Bacteria</taxon>
        <taxon>Pseudomonadati</taxon>
        <taxon>Bacteroidota</taxon>
        <taxon>Cytophagia</taxon>
        <taxon>Cytophagales</taxon>
        <taxon>Hymenobacteraceae</taxon>
        <taxon>Hymenobacter</taxon>
    </lineage>
</organism>
<comment type="caution">
    <text evidence="3">The sequence shown here is derived from an EMBL/GenBank/DDBJ whole genome shotgun (WGS) entry which is preliminary data.</text>
</comment>
<feature type="signal peptide" evidence="2">
    <location>
        <begin position="1"/>
        <end position="21"/>
    </location>
</feature>
<gene>
    <name evidence="3" type="ORF">I2H31_04005</name>
</gene>
<name>A0ABS0HZY8_9BACT</name>
<dbReference type="EMBL" id="JADQDM010000001">
    <property type="protein sequence ID" value="MBF9220261.1"/>
    <property type="molecule type" value="Genomic_DNA"/>
</dbReference>
<evidence type="ECO:0008006" key="5">
    <source>
        <dbReference type="Google" id="ProtNLM"/>
    </source>
</evidence>
<evidence type="ECO:0000313" key="3">
    <source>
        <dbReference type="EMBL" id="MBF9220261.1"/>
    </source>
</evidence>
<feature type="region of interest" description="Disordered" evidence="1">
    <location>
        <begin position="180"/>
        <end position="211"/>
    </location>
</feature>
<evidence type="ECO:0000256" key="1">
    <source>
        <dbReference type="SAM" id="MobiDB-lite"/>
    </source>
</evidence>
<sequence length="576" mass="55360">MKYVLPFAAALLALVPLAAQAQVGVGTTTPDAKAALDIRATDKGLLIPRLTAAQRTAITAPPQGLMVYQTDGTASGGAQTGFWYYAGTPGGWVFIEPALGSGLTLPYSGTASTSSTAFAVSNTGAGQALSGTATGNGAAAVRGENANTTSGSGAGVLGLAVSGYGVRGVASGTNGYGVAGESADSRGVSGSSGSGPGLYGRSTTGSSLQAQKAGSDLGRIAELTNANAANDSTAAYISTNGDRPALRAVNTATSAQPAIRGVKQSASADGIGVEGVITTGATGNAAGVLGNDESGSGTSSGVLGLTEGGYGVRGIASANGGYGVSGSATNSYGVIGGSTSGTGVYGTTNSSNAGMAGVKGISTNSGGTGVLGTTVSGSGVRGDATGSSGYGVLGTAASTNGIGIAGSASGAATAIYGVATGTGRAGYFGQNNTSSSATAVEIVQNGTGRALDVSGGPVRMVELNSPTTGGANLLPIAYGRVSKTGTIINGSGNFTVNQPLPGLGLYDITITSPGNLNLTNAVCVVSCGIGTTTGLNDFSAAAANGGPNGLVEVEVRRLSNPANADEQGFNFVIYRP</sequence>
<reference evidence="3 4" key="1">
    <citation type="submission" date="2020-11" db="EMBL/GenBank/DDBJ databases">
        <authorList>
            <person name="Kim M.K."/>
        </authorList>
    </citation>
    <scope>NUCLEOTIDE SEQUENCE [LARGE SCALE GENOMIC DNA]</scope>
    <source>
        <strain evidence="3 4">BT662</strain>
    </source>
</reference>
<dbReference type="RefSeq" id="WP_196291697.1">
    <property type="nucleotide sequence ID" value="NZ_JADQDM010000001.1"/>
</dbReference>